<organism evidence="1 2">
    <name type="scientific">Taxus chinensis</name>
    <name type="common">Chinese yew</name>
    <name type="synonym">Taxus wallichiana var. chinensis</name>
    <dbReference type="NCBI Taxonomy" id="29808"/>
    <lineage>
        <taxon>Eukaryota</taxon>
        <taxon>Viridiplantae</taxon>
        <taxon>Streptophyta</taxon>
        <taxon>Embryophyta</taxon>
        <taxon>Tracheophyta</taxon>
        <taxon>Spermatophyta</taxon>
        <taxon>Pinopsida</taxon>
        <taxon>Pinidae</taxon>
        <taxon>Conifers II</taxon>
        <taxon>Cupressales</taxon>
        <taxon>Taxaceae</taxon>
        <taxon>Taxus</taxon>
    </lineage>
</organism>
<dbReference type="EMBL" id="JAHRHJ020000007">
    <property type="protein sequence ID" value="KAH9308041.1"/>
    <property type="molecule type" value="Genomic_DNA"/>
</dbReference>
<reference evidence="1 2" key="1">
    <citation type="journal article" date="2021" name="Nat. Plants">
        <title>The Taxus genome provides insights into paclitaxel biosynthesis.</title>
        <authorList>
            <person name="Xiong X."/>
            <person name="Gou J."/>
            <person name="Liao Q."/>
            <person name="Li Y."/>
            <person name="Zhou Q."/>
            <person name="Bi G."/>
            <person name="Li C."/>
            <person name="Du R."/>
            <person name="Wang X."/>
            <person name="Sun T."/>
            <person name="Guo L."/>
            <person name="Liang H."/>
            <person name="Lu P."/>
            <person name="Wu Y."/>
            <person name="Zhang Z."/>
            <person name="Ro D.K."/>
            <person name="Shang Y."/>
            <person name="Huang S."/>
            <person name="Yan J."/>
        </authorList>
    </citation>
    <scope>NUCLEOTIDE SEQUENCE [LARGE SCALE GENOMIC DNA]</scope>
    <source>
        <strain evidence="1">Ta-2019</strain>
    </source>
</reference>
<dbReference type="AlphaFoldDB" id="A0AA38FPJ5"/>
<evidence type="ECO:0000313" key="2">
    <source>
        <dbReference type="Proteomes" id="UP000824469"/>
    </source>
</evidence>
<gene>
    <name evidence="1" type="ORF">KI387_035952</name>
</gene>
<proteinExistence type="predicted"/>
<evidence type="ECO:0008006" key="3">
    <source>
        <dbReference type="Google" id="ProtNLM"/>
    </source>
</evidence>
<protein>
    <recommendedName>
        <fullName evidence="3">NB-ARC domain-containing protein</fullName>
    </recommendedName>
</protein>
<evidence type="ECO:0000313" key="1">
    <source>
        <dbReference type="EMBL" id="KAH9308041.1"/>
    </source>
</evidence>
<comment type="caution">
    <text evidence="1">The sequence shown here is derived from an EMBL/GenBank/DDBJ whole genome shotgun (WGS) entry which is preliminary data.</text>
</comment>
<name>A0AA38FPJ5_TAXCH</name>
<feature type="non-terminal residue" evidence="1">
    <location>
        <position position="1"/>
    </location>
</feature>
<dbReference type="Proteomes" id="UP000824469">
    <property type="component" value="Unassembled WGS sequence"/>
</dbReference>
<accession>A0AA38FPJ5</accession>
<keyword evidence="2" id="KW-1185">Reference proteome</keyword>
<sequence length="74" mass="8268">MKEREVEEAMKLQKARRTADESPWAVNMPVKMEDQEQEVMKSLKVSRTADELSWAVAISGFGGIGKITLATTNL</sequence>